<keyword evidence="2" id="KW-0812">Transmembrane</keyword>
<sequence length="316" mass="33245">MSVSRFECFPCIVAVGCILGVGFLITWALISVILQTLIAAVAGPVEGGRCLRSCIRLFTSAMSQLGSPVDFLGVSSHAVAEFGHQQVPAGHQQVPVGVQTSLEGAIPYHSSLRMPVPSFSRPMAVNLPAQQAAPFYAVESVAAPLPAVDVQASSSSQTADTAQRGAPNEDLPGKKHTQEPLYVSESFDEIPAEEETGVGTGGEGLSSVTEAEDAPTEIPAPREPHAEAVSKENSGVRKKKKAKQADGGNDSLVASSECLCSIEEQKLTFLRECEVTRVELAKDQTASISEQTSGLCGALGQMTSSLDRIATSLHRR</sequence>
<dbReference type="Proteomes" id="UP001633002">
    <property type="component" value="Unassembled WGS sequence"/>
</dbReference>
<gene>
    <name evidence="3" type="ORF">R1sor_000316</name>
</gene>
<evidence type="ECO:0008006" key="5">
    <source>
        <dbReference type="Google" id="ProtNLM"/>
    </source>
</evidence>
<feature type="compositionally biased region" description="Low complexity" evidence="1">
    <location>
        <begin position="152"/>
        <end position="162"/>
    </location>
</feature>
<protein>
    <recommendedName>
        <fullName evidence="5">Transmembrane protein</fullName>
    </recommendedName>
</protein>
<feature type="region of interest" description="Disordered" evidence="1">
    <location>
        <begin position="152"/>
        <end position="176"/>
    </location>
</feature>
<keyword evidence="2" id="KW-1133">Transmembrane helix</keyword>
<feature type="region of interest" description="Disordered" evidence="1">
    <location>
        <begin position="188"/>
        <end position="250"/>
    </location>
</feature>
<keyword evidence="2" id="KW-0472">Membrane</keyword>
<proteinExistence type="predicted"/>
<name>A0ABD3GYS3_9MARC</name>
<reference evidence="3 4" key="1">
    <citation type="submission" date="2024-09" db="EMBL/GenBank/DDBJ databases">
        <title>Chromosome-scale assembly of Riccia sorocarpa.</title>
        <authorList>
            <person name="Paukszto L."/>
        </authorList>
    </citation>
    <scope>NUCLEOTIDE SEQUENCE [LARGE SCALE GENOMIC DNA]</scope>
    <source>
        <strain evidence="3">LP-2024</strain>
        <tissue evidence="3">Aerial parts of the thallus</tissue>
    </source>
</reference>
<evidence type="ECO:0000313" key="3">
    <source>
        <dbReference type="EMBL" id="KAL3682294.1"/>
    </source>
</evidence>
<evidence type="ECO:0000256" key="1">
    <source>
        <dbReference type="SAM" id="MobiDB-lite"/>
    </source>
</evidence>
<comment type="caution">
    <text evidence="3">The sequence shown here is derived from an EMBL/GenBank/DDBJ whole genome shotgun (WGS) entry which is preliminary data.</text>
</comment>
<dbReference type="EMBL" id="JBJQOH010000006">
    <property type="protein sequence ID" value="KAL3682294.1"/>
    <property type="molecule type" value="Genomic_DNA"/>
</dbReference>
<feature type="transmembrane region" description="Helical" evidence="2">
    <location>
        <begin position="12"/>
        <end position="34"/>
    </location>
</feature>
<keyword evidence="4" id="KW-1185">Reference proteome</keyword>
<evidence type="ECO:0000256" key="2">
    <source>
        <dbReference type="SAM" id="Phobius"/>
    </source>
</evidence>
<organism evidence="3 4">
    <name type="scientific">Riccia sorocarpa</name>
    <dbReference type="NCBI Taxonomy" id="122646"/>
    <lineage>
        <taxon>Eukaryota</taxon>
        <taxon>Viridiplantae</taxon>
        <taxon>Streptophyta</taxon>
        <taxon>Embryophyta</taxon>
        <taxon>Marchantiophyta</taxon>
        <taxon>Marchantiopsida</taxon>
        <taxon>Marchantiidae</taxon>
        <taxon>Marchantiales</taxon>
        <taxon>Ricciaceae</taxon>
        <taxon>Riccia</taxon>
    </lineage>
</organism>
<evidence type="ECO:0000313" key="4">
    <source>
        <dbReference type="Proteomes" id="UP001633002"/>
    </source>
</evidence>
<accession>A0ABD3GYS3</accession>
<dbReference type="AlphaFoldDB" id="A0ABD3GYS3"/>
<feature type="compositionally biased region" description="Basic and acidic residues" evidence="1">
    <location>
        <begin position="220"/>
        <end position="230"/>
    </location>
</feature>